<protein>
    <submittedName>
        <fullName evidence="2">Homeobox domain-containing protein</fullName>
    </submittedName>
</protein>
<reference evidence="2 3" key="1">
    <citation type="submission" date="2024-02" db="EMBL/GenBank/DDBJ databases">
        <authorList>
            <person name="Chen Y."/>
            <person name="Shah S."/>
            <person name="Dougan E. K."/>
            <person name="Thang M."/>
            <person name="Chan C."/>
        </authorList>
    </citation>
    <scope>NUCLEOTIDE SEQUENCE [LARGE SCALE GENOMIC DNA]</scope>
</reference>
<dbReference type="Proteomes" id="UP001642464">
    <property type="component" value="Unassembled WGS sequence"/>
</dbReference>
<name>A0ABP0II57_9DINO</name>
<evidence type="ECO:0000256" key="1">
    <source>
        <dbReference type="SAM" id="MobiDB-lite"/>
    </source>
</evidence>
<evidence type="ECO:0000313" key="2">
    <source>
        <dbReference type="EMBL" id="CAK9002298.1"/>
    </source>
</evidence>
<sequence>MAGAHSAWIAACVVHDWWPAGWYALHVGKCKPEQVVQNALVQARIAEMPEESASGKPGRWMITDPKVIAEFEKALADAPEETFPDILPDTAHAMGAKQSEKQKSNKRARIGYFQLPASQPHKPPKEVPAPRRTYAENQSGPAPSRSTGAAASEVLAPATQQEAPEVFVPPTQPEPPLSAGAGYRDEVFNFHFDNAKVADASKAIPDPLEPMIQRLRACNTTKALRKETVPLELFSGFQDGDATYETIRSWLDAILADDRTNRAIAEDTTFSIRLLAPIPFRLAVQTVALRQAWPAEGLLLSVQSNIGWMEMPDTRIWEVDGDEQARSPNIPFFIGLKASILNTQRSGTITDEPAAVYCVKTSGENTNRGIHFISKEKINSWVNGEREGTKTSRDVDACRDYSFVHQVFGQFEVVEKILTPQGLSASTGFSKRFAQGYFFEAPLDHQQQAATSKQFLVDMFNWMGKEISENPPPKPNKVPPQFQLDQDEEVEETPRRHYLDEIAESMRLTDKIKFWDTEVLRFASSAMRMMQYLEANTSIAAALPPHERKTISVFELAFALRAWRRQLQLARGLIHQLPQEATQTLRSSRESQLSNMQFCQKAILTNPRCKGQVTTGEARDWVRHRLRGRAVHDAADMVKQSLESLIRHGVVQGSEDAKKPGRRVATFEKRTWAEIQASEAARACLHQLGVGQDHFD</sequence>
<keyword evidence="3" id="KW-1185">Reference proteome</keyword>
<keyword evidence="2" id="KW-0238">DNA-binding</keyword>
<dbReference type="GO" id="GO:0003677">
    <property type="term" value="F:DNA binding"/>
    <property type="evidence" value="ECO:0007669"/>
    <property type="project" value="UniProtKB-KW"/>
</dbReference>
<comment type="caution">
    <text evidence="2">The sequence shown here is derived from an EMBL/GenBank/DDBJ whole genome shotgun (WGS) entry which is preliminary data.</text>
</comment>
<organism evidence="2 3">
    <name type="scientific">Durusdinium trenchii</name>
    <dbReference type="NCBI Taxonomy" id="1381693"/>
    <lineage>
        <taxon>Eukaryota</taxon>
        <taxon>Sar</taxon>
        <taxon>Alveolata</taxon>
        <taxon>Dinophyceae</taxon>
        <taxon>Suessiales</taxon>
        <taxon>Symbiodiniaceae</taxon>
        <taxon>Durusdinium</taxon>
    </lineage>
</organism>
<accession>A0ABP0II57</accession>
<feature type="region of interest" description="Disordered" evidence="1">
    <location>
        <begin position="113"/>
        <end position="158"/>
    </location>
</feature>
<proteinExistence type="predicted"/>
<feature type="compositionally biased region" description="Polar residues" evidence="1">
    <location>
        <begin position="135"/>
        <end position="149"/>
    </location>
</feature>
<keyword evidence="2" id="KW-0371">Homeobox</keyword>
<dbReference type="EMBL" id="CAXAMM010004069">
    <property type="protein sequence ID" value="CAK9002298.1"/>
    <property type="molecule type" value="Genomic_DNA"/>
</dbReference>
<evidence type="ECO:0000313" key="3">
    <source>
        <dbReference type="Proteomes" id="UP001642464"/>
    </source>
</evidence>
<gene>
    <name evidence="2" type="ORF">SCF082_LOCUS7280</name>
</gene>